<comment type="subunit">
    <text evidence="13">Acetyl-CoA carboxylase is a heterohexamer composed of biotin carboxyl carrier protein (AccB), biotin carboxylase (AccC) and two subunits each of ACCase subunit alpha (AccA) and ACCase subunit beta (AccD).</text>
</comment>
<feature type="binding site" evidence="13">
    <location>
        <position position="29"/>
    </location>
    <ligand>
        <name>Zn(2+)</name>
        <dbReference type="ChEBI" id="CHEBI:29105"/>
    </ligand>
</feature>
<sequence>MGIFKKPSLRSREKRDDMPEGLWTKCPDCGAMIHTLELQQNLHTCPQCGNHFLMDSGDRIALIADADSFEETERDLVSANPLGFAGYEAKTASLRQKTGLNDAVVTGRLTIGGKPAMIAVMDFKYFAGSMGSVVGEKITRAIETAVAEKRGVVIVSASSGARMQEGMLSLMQMAKTCGALARLSEAKLPYISVLTHPTTGGVTASFATIGDINLAEPKCMIGFAGPRVVKETTHQNLPPGFQTAEFMLDHGLIDSIVPRKELRDKLVELLGYMMPE</sequence>
<dbReference type="Pfam" id="PF17848">
    <property type="entry name" value="Zn_ribbon_ACC"/>
    <property type="match status" value="1"/>
</dbReference>
<evidence type="ECO:0000256" key="10">
    <source>
        <dbReference type="ARBA" id="ARBA00023098"/>
    </source>
</evidence>
<dbReference type="InterPro" id="IPR000438">
    <property type="entry name" value="Acetyl_CoA_COase_Trfase_b_su"/>
</dbReference>
<evidence type="ECO:0000256" key="11">
    <source>
        <dbReference type="ARBA" id="ARBA00023160"/>
    </source>
</evidence>
<dbReference type="GO" id="GO:0009317">
    <property type="term" value="C:acetyl-CoA carboxylase complex"/>
    <property type="evidence" value="ECO:0007669"/>
    <property type="project" value="InterPro"/>
</dbReference>
<dbReference type="InterPro" id="IPR041010">
    <property type="entry name" value="Znf-ACC"/>
</dbReference>
<comment type="subcellular location">
    <subcellularLocation>
        <location evidence="1 13">Cytoplasm</location>
    </subcellularLocation>
</comment>
<evidence type="ECO:0000256" key="3">
    <source>
        <dbReference type="ARBA" id="ARBA00022679"/>
    </source>
</evidence>
<dbReference type="PANTHER" id="PTHR42995">
    <property type="entry name" value="ACETYL-COENZYME A CARBOXYLASE CARBOXYL TRANSFERASE SUBUNIT BETA, CHLOROPLASTIC"/>
    <property type="match status" value="1"/>
</dbReference>
<dbReference type="RefSeq" id="WP_211630859.1">
    <property type="nucleotide sequence ID" value="NZ_CP073100.1"/>
</dbReference>
<feature type="domain" description="CoA carboxyltransferase N-terminal" evidence="15">
    <location>
        <begin position="22"/>
        <end position="276"/>
    </location>
</feature>
<dbReference type="Proteomes" id="UP000676169">
    <property type="component" value="Chromosome"/>
</dbReference>
<dbReference type="GO" id="GO:0016743">
    <property type="term" value="F:carboxyl- or carbamoyltransferase activity"/>
    <property type="evidence" value="ECO:0007669"/>
    <property type="project" value="UniProtKB-UniRule"/>
</dbReference>
<dbReference type="HAMAP" id="MF_01395">
    <property type="entry name" value="AcetylCoA_CT_beta"/>
    <property type="match status" value="1"/>
</dbReference>
<keyword evidence="4 13" id="KW-0479">Metal-binding</keyword>
<keyword evidence="11 13" id="KW-0275">Fatty acid biosynthesis</keyword>
<dbReference type="AlphaFoldDB" id="A0A975G7F6"/>
<dbReference type="InterPro" id="IPR029045">
    <property type="entry name" value="ClpP/crotonase-like_dom_sf"/>
</dbReference>
<dbReference type="GO" id="GO:0006633">
    <property type="term" value="P:fatty acid biosynthetic process"/>
    <property type="evidence" value="ECO:0007669"/>
    <property type="project" value="UniProtKB-KW"/>
</dbReference>
<evidence type="ECO:0000256" key="13">
    <source>
        <dbReference type="HAMAP-Rule" id="MF_01395"/>
    </source>
</evidence>
<accession>A0A975G7F6</accession>
<evidence type="ECO:0000256" key="9">
    <source>
        <dbReference type="ARBA" id="ARBA00022840"/>
    </source>
</evidence>
<evidence type="ECO:0000259" key="15">
    <source>
        <dbReference type="PROSITE" id="PS50980"/>
    </source>
</evidence>
<dbReference type="KEGG" id="lamb:KBB96_17890"/>
<proteinExistence type="inferred from homology"/>
<feature type="region of interest" description="Disordered" evidence="14">
    <location>
        <begin position="1"/>
        <end position="20"/>
    </location>
</feature>
<evidence type="ECO:0000256" key="1">
    <source>
        <dbReference type="ARBA" id="ARBA00004496"/>
    </source>
</evidence>
<name>A0A975G7F6_9BACT</name>
<keyword evidence="9 13" id="KW-0067">ATP-binding</keyword>
<evidence type="ECO:0000256" key="6">
    <source>
        <dbReference type="ARBA" id="ARBA00022771"/>
    </source>
</evidence>
<dbReference type="SUPFAM" id="SSF52096">
    <property type="entry name" value="ClpP/crotonase"/>
    <property type="match status" value="1"/>
</dbReference>
<keyword evidence="6 13" id="KW-0863">Zinc-finger</keyword>
<dbReference type="InterPro" id="IPR034733">
    <property type="entry name" value="AcCoA_carboxyl_beta"/>
</dbReference>
<dbReference type="NCBIfam" id="TIGR00515">
    <property type="entry name" value="accD"/>
    <property type="match status" value="1"/>
</dbReference>
<gene>
    <name evidence="13" type="primary">accD</name>
    <name evidence="16" type="ORF">KBB96_17890</name>
</gene>
<evidence type="ECO:0000313" key="16">
    <source>
        <dbReference type="EMBL" id="QUE50719.1"/>
    </source>
</evidence>
<feature type="binding site" evidence="13">
    <location>
        <position position="48"/>
    </location>
    <ligand>
        <name>Zn(2+)</name>
        <dbReference type="ChEBI" id="CHEBI:29105"/>
    </ligand>
</feature>
<evidence type="ECO:0000256" key="14">
    <source>
        <dbReference type="SAM" id="MobiDB-lite"/>
    </source>
</evidence>
<evidence type="ECO:0000256" key="5">
    <source>
        <dbReference type="ARBA" id="ARBA00022741"/>
    </source>
</evidence>
<keyword evidence="8 13" id="KW-0862">Zinc</keyword>
<reference evidence="16" key="1">
    <citation type="submission" date="2021-04" db="EMBL/GenBank/DDBJ databases">
        <title>Luteolibacter sp. 32A isolated from the skin of an Anderson's salamander (Ambystoma andersonii).</title>
        <authorList>
            <person name="Spergser J."/>
            <person name="Busse H.-J."/>
        </authorList>
    </citation>
    <scope>NUCLEOTIDE SEQUENCE</scope>
    <source>
        <strain evidence="16">32A</strain>
    </source>
</reference>
<organism evidence="16 17">
    <name type="scientific">Luteolibacter ambystomatis</name>
    <dbReference type="NCBI Taxonomy" id="2824561"/>
    <lineage>
        <taxon>Bacteria</taxon>
        <taxon>Pseudomonadati</taxon>
        <taxon>Verrucomicrobiota</taxon>
        <taxon>Verrucomicrobiia</taxon>
        <taxon>Verrucomicrobiales</taxon>
        <taxon>Verrucomicrobiaceae</taxon>
        <taxon>Luteolibacter</taxon>
    </lineage>
</organism>
<evidence type="ECO:0000256" key="7">
    <source>
        <dbReference type="ARBA" id="ARBA00022832"/>
    </source>
</evidence>
<feature type="zinc finger region" description="C4-type" evidence="13">
    <location>
        <begin position="26"/>
        <end position="48"/>
    </location>
</feature>
<keyword evidence="16" id="KW-0436">Ligase</keyword>
<evidence type="ECO:0000313" key="17">
    <source>
        <dbReference type="Proteomes" id="UP000676169"/>
    </source>
</evidence>
<keyword evidence="10 13" id="KW-0443">Lipid metabolism</keyword>
<feature type="binding site" evidence="13">
    <location>
        <position position="45"/>
    </location>
    <ligand>
        <name>Zn(2+)</name>
        <dbReference type="ChEBI" id="CHEBI:29105"/>
    </ligand>
</feature>
<keyword evidence="2 13" id="KW-0444">Lipid biosynthesis</keyword>
<dbReference type="PANTHER" id="PTHR42995:SF5">
    <property type="entry name" value="ACETYL-COENZYME A CARBOXYLASE CARBOXYL TRANSFERASE SUBUNIT BETA, CHLOROPLASTIC"/>
    <property type="match status" value="1"/>
</dbReference>
<dbReference type="EMBL" id="CP073100">
    <property type="protein sequence ID" value="QUE50719.1"/>
    <property type="molecule type" value="Genomic_DNA"/>
</dbReference>
<feature type="binding site" evidence="13">
    <location>
        <position position="26"/>
    </location>
    <ligand>
        <name>Zn(2+)</name>
        <dbReference type="ChEBI" id="CHEBI:29105"/>
    </ligand>
</feature>
<evidence type="ECO:0000256" key="12">
    <source>
        <dbReference type="ARBA" id="ARBA00025280"/>
    </source>
</evidence>
<dbReference type="InterPro" id="IPR011762">
    <property type="entry name" value="COA_CT_N"/>
</dbReference>
<dbReference type="GO" id="GO:2001295">
    <property type="term" value="P:malonyl-CoA biosynthetic process"/>
    <property type="evidence" value="ECO:0007669"/>
    <property type="project" value="UniProtKB-UniRule"/>
</dbReference>
<keyword evidence="7 13" id="KW-0276">Fatty acid metabolism</keyword>
<comment type="cofactor">
    <cofactor evidence="13">
        <name>Zn(2+)</name>
        <dbReference type="ChEBI" id="CHEBI:29105"/>
    </cofactor>
    <text evidence="13">Binds 1 zinc ion per subunit.</text>
</comment>
<dbReference type="GO" id="GO:0003989">
    <property type="term" value="F:acetyl-CoA carboxylase activity"/>
    <property type="evidence" value="ECO:0007669"/>
    <property type="project" value="InterPro"/>
</dbReference>
<dbReference type="EC" id="2.1.3.15" evidence="13"/>
<keyword evidence="13" id="KW-0963">Cytoplasm</keyword>
<evidence type="ECO:0000256" key="4">
    <source>
        <dbReference type="ARBA" id="ARBA00022723"/>
    </source>
</evidence>
<dbReference type="GO" id="GO:0005524">
    <property type="term" value="F:ATP binding"/>
    <property type="evidence" value="ECO:0007669"/>
    <property type="project" value="UniProtKB-KW"/>
</dbReference>
<dbReference type="Gene3D" id="3.90.226.10">
    <property type="entry name" value="2-enoyl-CoA Hydratase, Chain A, domain 1"/>
    <property type="match status" value="1"/>
</dbReference>
<comment type="function">
    <text evidence="12 13">Component of the acetyl coenzyme A carboxylase (ACC) complex. Biotin carboxylase (BC) catalyzes the carboxylation of biotin on its carrier protein (BCCP) and then the CO(2) group is transferred by the transcarboxylase to acetyl-CoA to form malonyl-CoA.</text>
</comment>
<evidence type="ECO:0000256" key="8">
    <source>
        <dbReference type="ARBA" id="ARBA00022833"/>
    </source>
</evidence>
<keyword evidence="5 13" id="KW-0547">Nucleotide-binding</keyword>
<dbReference type="GO" id="GO:0008270">
    <property type="term" value="F:zinc ion binding"/>
    <property type="evidence" value="ECO:0007669"/>
    <property type="project" value="UniProtKB-UniRule"/>
</dbReference>
<comment type="similarity">
    <text evidence="13">Belongs to the AccD/PCCB family.</text>
</comment>
<comment type="catalytic activity">
    <reaction evidence="13">
        <text>N(6)-carboxybiotinyl-L-lysyl-[protein] + acetyl-CoA = N(6)-biotinyl-L-lysyl-[protein] + malonyl-CoA</text>
        <dbReference type="Rhea" id="RHEA:54728"/>
        <dbReference type="Rhea" id="RHEA-COMP:10505"/>
        <dbReference type="Rhea" id="RHEA-COMP:10506"/>
        <dbReference type="ChEBI" id="CHEBI:57288"/>
        <dbReference type="ChEBI" id="CHEBI:57384"/>
        <dbReference type="ChEBI" id="CHEBI:83144"/>
        <dbReference type="ChEBI" id="CHEBI:83145"/>
        <dbReference type="EC" id="2.1.3.15"/>
    </reaction>
</comment>
<dbReference type="PROSITE" id="PS50980">
    <property type="entry name" value="COA_CT_NTER"/>
    <property type="match status" value="1"/>
</dbReference>
<evidence type="ECO:0000256" key="2">
    <source>
        <dbReference type="ARBA" id="ARBA00022516"/>
    </source>
</evidence>
<dbReference type="Pfam" id="PF01039">
    <property type="entry name" value="Carboxyl_trans"/>
    <property type="match status" value="1"/>
</dbReference>
<keyword evidence="3 13" id="KW-0808">Transferase</keyword>
<comment type="pathway">
    <text evidence="13">Lipid metabolism; malonyl-CoA biosynthesis; malonyl-CoA from acetyl-CoA: step 1/1.</text>
</comment>
<keyword evidence="17" id="KW-1185">Reference proteome</keyword>
<protein>
    <recommendedName>
        <fullName evidence="13">Acetyl-coenzyme A carboxylase carboxyl transferase subunit beta</fullName>
        <shortName evidence="13">ACCase subunit beta</shortName>
        <shortName evidence="13">Acetyl-CoA carboxylase carboxyltransferase subunit beta</shortName>
        <ecNumber evidence="13">2.1.3.15</ecNumber>
    </recommendedName>
</protein>
<dbReference type="PRINTS" id="PR01070">
    <property type="entry name" value="ACCCTRFRASEB"/>
</dbReference>